<evidence type="ECO:0000259" key="1">
    <source>
        <dbReference type="Pfam" id="PF13460"/>
    </source>
</evidence>
<dbReference type="AlphaFoldDB" id="K0KK93"/>
<comment type="caution">
    <text evidence="2">The sequence shown here is derived from an EMBL/GenBank/DDBJ whole genome shotgun (WGS) entry which is preliminary data.</text>
</comment>
<dbReference type="STRING" id="1206466.K0KK93"/>
<organism evidence="2 3">
    <name type="scientific">Wickerhamomyces ciferrii (strain ATCC 14091 / BCRC 22168 / CBS 111 / JCM 3599 / NBRC 0793 / NRRL Y-1031 F-60-10)</name>
    <name type="common">Yeast</name>
    <name type="synonym">Pichia ciferrii</name>
    <dbReference type="NCBI Taxonomy" id="1206466"/>
    <lineage>
        <taxon>Eukaryota</taxon>
        <taxon>Fungi</taxon>
        <taxon>Dikarya</taxon>
        <taxon>Ascomycota</taxon>
        <taxon>Saccharomycotina</taxon>
        <taxon>Saccharomycetes</taxon>
        <taxon>Phaffomycetales</taxon>
        <taxon>Wickerhamomycetaceae</taxon>
        <taxon>Wickerhamomyces</taxon>
    </lineage>
</organism>
<dbReference type="eggNOG" id="KOG1203">
    <property type="taxonomic scope" value="Eukaryota"/>
</dbReference>
<dbReference type="InterPro" id="IPR016040">
    <property type="entry name" value="NAD(P)-bd_dom"/>
</dbReference>
<evidence type="ECO:0000313" key="2">
    <source>
        <dbReference type="EMBL" id="CCH45645.1"/>
    </source>
</evidence>
<keyword evidence="3" id="KW-1185">Reference proteome</keyword>
<reference evidence="2 3" key="1">
    <citation type="journal article" date="2012" name="Eukaryot. Cell">
        <title>Draft genome sequence of Wickerhamomyces ciferrii NRRL Y-1031 F-60-10.</title>
        <authorList>
            <person name="Schneider J."/>
            <person name="Andrea H."/>
            <person name="Blom J."/>
            <person name="Jaenicke S."/>
            <person name="Ruckert C."/>
            <person name="Schorsch C."/>
            <person name="Szczepanowski R."/>
            <person name="Farwick M."/>
            <person name="Goesmann A."/>
            <person name="Puhler A."/>
            <person name="Schaffer S."/>
            <person name="Tauch A."/>
            <person name="Kohler T."/>
            <person name="Brinkrolf K."/>
        </authorList>
    </citation>
    <scope>NUCLEOTIDE SEQUENCE [LARGE SCALE GENOMIC DNA]</scope>
    <source>
        <strain evidence="3">ATCC 14091 / BCRC 22168 / CBS 111 / JCM 3599 / NBRC 0793 / NRRL Y-1031 F-60-10</strain>
    </source>
</reference>
<protein>
    <recommendedName>
        <fullName evidence="1">NAD(P)-binding domain-containing protein</fullName>
    </recommendedName>
</protein>
<dbReference type="InParanoid" id="K0KK93"/>
<feature type="domain" description="NAD(P)-binding" evidence="1">
    <location>
        <begin position="9"/>
        <end position="207"/>
    </location>
</feature>
<dbReference type="SUPFAM" id="SSF51735">
    <property type="entry name" value="NAD(P)-binding Rossmann-fold domains"/>
    <property type="match status" value="1"/>
</dbReference>
<sequence>MVSKIAIIGANGKIATEVIQKLLNHKDKYETTAFIRSKEQISKFEKIGIKYSTDIDLVESSLESITRALNGFDIIIYSAGSGGNGLDNTFAVDLDGAVRISEAATIIKAKRFILVSAIHSQDRSWWWNSPLRSYYIAKKYADDVISSNDELNWTILQPGYLKDDEAKGKILDPNTVNSLSNDINDPNVNITISRKDVAQVILESLTDKSTIKKFIPLLEGDLEIKEALRKL</sequence>
<dbReference type="EMBL" id="CAIF01000206">
    <property type="protein sequence ID" value="CCH45645.1"/>
    <property type="molecule type" value="Genomic_DNA"/>
</dbReference>
<dbReference type="Proteomes" id="UP000009328">
    <property type="component" value="Unassembled WGS sequence"/>
</dbReference>
<dbReference type="Gene3D" id="3.40.50.720">
    <property type="entry name" value="NAD(P)-binding Rossmann-like Domain"/>
    <property type="match status" value="1"/>
</dbReference>
<dbReference type="HOGENOM" id="CLU_025711_1_1_1"/>
<dbReference type="Pfam" id="PF13460">
    <property type="entry name" value="NAD_binding_10"/>
    <property type="match status" value="1"/>
</dbReference>
<dbReference type="InterPro" id="IPR036291">
    <property type="entry name" value="NAD(P)-bd_dom_sf"/>
</dbReference>
<name>K0KK93_WICCF</name>
<evidence type="ECO:0000313" key="3">
    <source>
        <dbReference type="Proteomes" id="UP000009328"/>
    </source>
</evidence>
<accession>K0KK93</accession>
<dbReference type="CDD" id="cd05243">
    <property type="entry name" value="SDR_a5"/>
    <property type="match status" value="1"/>
</dbReference>
<gene>
    <name evidence="2" type="ORF">BN7_5230</name>
</gene>
<proteinExistence type="predicted"/>
<dbReference type="PANTHER" id="PTHR15020">
    <property type="entry name" value="FLAVIN REDUCTASE-RELATED"/>
    <property type="match status" value="1"/>
</dbReference>
<dbReference type="PANTHER" id="PTHR15020:SF50">
    <property type="entry name" value="UPF0659 PROTEIN YMR090W"/>
    <property type="match status" value="1"/>
</dbReference>
<dbReference type="FunCoup" id="K0KK93">
    <property type="interactions" value="692"/>
</dbReference>